<dbReference type="Gene3D" id="3.10.20.340">
    <property type="entry name" value="ArgJ beta chain, C-terminal domain"/>
    <property type="match status" value="1"/>
</dbReference>
<evidence type="ECO:0000313" key="1">
    <source>
        <dbReference type="EMBL" id="NCU50514.1"/>
    </source>
</evidence>
<gene>
    <name evidence="1" type="ORF">EBX29_01895</name>
</gene>
<dbReference type="SUPFAM" id="SSF56266">
    <property type="entry name" value="DmpA/ArgJ-like"/>
    <property type="match status" value="1"/>
</dbReference>
<comment type="caution">
    <text evidence="1">The sequence shown here is derived from an EMBL/GenBank/DDBJ whole genome shotgun (WGS) entry which is preliminary data.</text>
</comment>
<evidence type="ECO:0000313" key="2">
    <source>
        <dbReference type="Proteomes" id="UP000699985"/>
    </source>
</evidence>
<sequence>NLGKGKFTAYTCDFNAEYISINADYRS</sequence>
<evidence type="ECO:0008006" key="3">
    <source>
        <dbReference type="Google" id="ProtNLM"/>
    </source>
</evidence>
<organism evidence="1 2">
    <name type="scientific">Candidatus Fonsibacter lacus</name>
    <dbReference type="NCBI Taxonomy" id="2576439"/>
    <lineage>
        <taxon>Bacteria</taxon>
        <taxon>Pseudomonadati</taxon>
        <taxon>Pseudomonadota</taxon>
        <taxon>Alphaproteobacteria</taxon>
        <taxon>Candidatus Pelagibacterales</taxon>
        <taxon>Candidatus Pelagibacterales incertae sedis</taxon>
        <taxon>Candidatus Fonsibacter</taxon>
    </lineage>
</organism>
<dbReference type="InterPro" id="IPR042195">
    <property type="entry name" value="ArgJ_beta_C"/>
</dbReference>
<reference evidence="1" key="1">
    <citation type="submission" date="2018-10" db="EMBL/GenBank/DDBJ databases">
        <title>Iterative Subtractive Binning of Freshwater Chronoseries Metagenomes Recovers Nearly Complete Genomes from over Four Hundred Novel Species.</title>
        <authorList>
            <person name="Rodriguez-R L.M."/>
            <person name="Tsementzi D."/>
            <person name="Luo C."/>
            <person name="Konstantinidis K.T."/>
        </authorList>
    </citation>
    <scope>NUCLEOTIDE SEQUENCE</scope>
    <source>
        <strain evidence="1">WB8_1A_003</strain>
    </source>
</reference>
<dbReference type="Proteomes" id="UP000699985">
    <property type="component" value="Unassembled WGS sequence"/>
</dbReference>
<feature type="non-terminal residue" evidence="1">
    <location>
        <position position="1"/>
    </location>
</feature>
<dbReference type="AlphaFoldDB" id="A0A966HLN7"/>
<name>A0A966HLN7_9PROT</name>
<protein>
    <recommendedName>
        <fullName evidence="3">Glutamate N-acetyltransferase</fullName>
    </recommendedName>
</protein>
<accession>A0A966HLN7</accession>
<proteinExistence type="predicted"/>
<dbReference type="EMBL" id="RGMI01000065">
    <property type="protein sequence ID" value="NCU50514.1"/>
    <property type="molecule type" value="Genomic_DNA"/>
</dbReference>
<dbReference type="InterPro" id="IPR016117">
    <property type="entry name" value="ArgJ-like_dom_sf"/>
</dbReference>